<name>A0AAD8N460_9APIA</name>
<dbReference type="EMBL" id="JAUIZM010000003">
    <property type="protein sequence ID" value="KAK1395296.1"/>
    <property type="molecule type" value="Genomic_DNA"/>
</dbReference>
<dbReference type="Pfam" id="PF11443">
    <property type="entry name" value="DUF2828"/>
    <property type="match status" value="1"/>
</dbReference>
<dbReference type="InterPro" id="IPR058580">
    <property type="entry name" value="DUF2828"/>
</dbReference>
<dbReference type="AlphaFoldDB" id="A0AAD8N460"/>
<reference evidence="3" key="1">
    <citation type="submission" date="2023-02" db="EMBL/GenBank/DDBJ databases">
        <title>Genome of toxic invasive species Heracleum sosnowskyi carries increased number of genes despite the absence of recent whole-genome duplications.</title>
        <authorList>
            <person name="Schelkunov M."/>
            <person name="Shtratnikova V."/>
            <person name="Makarenko M."/>
            <person name="Klepikova A."/>
            <person name="Omelchenko D."/>
            <person name="Novikova G."/>
            <person name="Obukhova E."/>
            <person name="Bogdanov V."/>
            <person name="Penin A."/>
            <person name="Logacheva M."/>
        </authorList>
    </citation>
    <scope>NUCLEOTIDE SEQUENCE</scope>
    <source>
        <strain evidence="3">Hsosn_3</strain>
        <tissue evidence="3">Leaf</tissue>
    </source>
</reference>
<organism evidence="3 4">
    <name type="scientific">Heracleum sosnowskyi</name>
    <dbReference type="NCBI Taxonomy" id="360622"/>
    <lineage>
        <taxon>Eukaryota</taxon>
        <taxon>Viridiplantae</taxon>
        <taxon>Streptophyta</taxon>
        <taxon>Embryophyta</taxon>
        <taxon>Tracheophyta</taxon>
        <taxon>Spermatophyta</taxon>
        <taxon>Magnoliopsida</taxon>
        <taxon>eudicotyledons</taxon>
        <taxon>Gunneridae</taxon>
        <taxon>Pentapetalae</taxon>
        <taxon>asterids</taxon>
        <taxon>campanulids</taxon>
        <taxon>Apiales</taxon>
        <taxon>Apiaceae</taxon>
        <taxon>Apioideae</taxon>
        <taxon>apioid superclade</taxon>
        <taxon>Tordylieae</taxon>
        <taxon>Tordyliinae</taxon>
        <taxon>Heracleum</taxon>
    </lineage>
</organism>
<feature type="domain" description="DUF2828" evidence="1">
    <location>
        <begin position="91"/>
        <end position="479"/>
    </location>
</feature>
<dbReference type="PIRSF" id="PIRSF015417">
    <property type="entry name" value="T31B5_30_vWA"/>
    <property type="match status" value="1"/>
</dbReference>
<dbReference type="InterPro" id="IPR011205">
    <property type="entry name" value="UCP015417_vWA"/>
</dbReference>
<reference evidence="3" key="2">
    <citation type="submission" date="2023-05" db="EMBL/GenBank/DDBJ databases">
        <authorList>
            <person name="Schelkunov M.I."/>
        </authorList>
    </citation>
    <scope>NUCLEOTIDE SEQUENCE</scope>
    <source>
        <strain evidence="3">Hsosn_3</strain>
        <tissue evidence="3">Leaf</tissue>
    </source>
</reference>
<evidence type="ECO:0000259" key="1">
    <source>
        <dbReference type="Pfam" id="PF11443"/>
    </source>
</evidence>
<dbReference type="PANTHER" id="PTHR31373:SF27">
    <property type="entry name" value="TROVE DOMAIN-CONTAINING PROTEIN"/>
    <property type="match status" value="1"/>
</dbReference>
<evidence type="ECO:0000313" key="4">
    <source>
        <dbReference type="Proteomes" id="UP001237642"/>
    </source>
</evidence>
<comment type="caution">
    <text evidence="3">The sequence shown here is derived from an EMBL/GenBank/DDBJ whole genome shotgun (WGS) entry which is preliminary data.</text>
</comment>
<dbReference type="Proteomes" id="UP001237642">
    <property type="component" value="Unassembled WGS sequence"/>
</dbReference>
<feature type="domain" description="DUF7788" evidence="2">
    <location>
        <begin position="481"/>
        <end position="656"/>
    </location>
</feature>
<dbReference type="Pfam" id="PF25043">
    <property type="entry name" value="DUF7788"/>
    <property type="match status" value="1"/>
</dbReference>
<accession>A0AAD8N460</accession>
<sequence>MSASNTKKAAMDFKGALLKGLKVIPSSSTMGSIKPPISTKKPNTLKKLRKRSKHARSKRLGVWSGLPVYYRHPLMGLAPTIFWPDTEEESASSGDPCVDFFFRAVPFSSQTILVNCLESSWAHDPLITLKLICNIRSIRGTGKNDREGFYMAALWLHRHHPKTLAYNVEGFASFGNLKDLVEILFRLVQGPDAREKLKQEWSASKCSRGRLFLRGIFYNSRRKERTECKYVLRYIRKKRSMVRREVKIQENKAKGMEDKQRARNLRKQKQLERSRKALDMYNTDLNYQFLHEQVSTLFADMLKADMKCLNSGDLDNISSAGKWCPTIDSSYDKYTLICASIAKKVFPRESYPEYDGIEDAHYVYRVRDRLRKQVLVPLHRALKLPEVYMSAKEWSSIPYDRVSSVAMKKYTKIFRNHDRKRFNEYLENEKQGKAKVAVNALLPHNLIKTCLCGNSEEEKTAAELQWKEMVDDMLRNGKLTNCIAVSNVSEYMDDIPMEVSVALGLLVSELSVEPWKGHVINFSQHPQLHLIEGNSLLEKSQLIREMDCDYWAADFLRVFDEILKVAVAAKLSEDQMIKTVFVFSDWDRYSASVWETDYMVIQKKFKENGYERVPNIVFWNLGYPSKTPVTATQNGVAKLSGYSKKLLTLFMKGGGEIYPELVFEAVISGDEYQELDVYD</sequence>
<evidence type="ECO:0008006" key="5">
    <source>
        <dbReference type="Google" id="ProtNLM"/>
    </source>
</evidence>
<proteinExistence type="predicted"/>
<dbReference type="PANTHER" id="PTHR31373">
    <property type="entry name" value="OS06G0652100 PROTEIN"/>
    <property type="match status" value="1"/>
</dbReference>
<evidence type="ECO:0000313" key="3">
    <source>
        <dbReference type="EMBL" id="KAK1395296.1"/>
    </source>
</evidence>
<protein>
    <recommendedName>
        <fullName evidence="5">Plant/T31B5-30 protein</fullName>
    </recommendedName>
</protein>
<keyword evidence="4" id="KW-1185">Reference proteome</keyword>
<evidence type="ECO:0000259" key="2">
    <source>
        <dbReference type="Pfam" id="PF25043"/>
    </source>
</evidence>
<gene>
    <name evidence="3" type="ORF">POM88_014352</name>
</gene>
<dbReference type="InterPro" id="IPR056690">
    <property type="entry name" value="DUF7788"/>
</dbReference>